<dbReference type="EMBL" id="CP000561">
    <property type="protein sequence ID" value="ABO07827.1"/>
    <property type="molecule type" value="Genomic_DNA"/>
</dbReference>
<dbReference type="KEGG" id="pcl:Pcal_0392"/>
<keyword evidence="2" id="KW-0501">Molybdenum cofactor biosynthesis</keyword>
<organism evidence="3 4">
    <name type="scientific">Pyrobaculum calidifontis (strain DSM 21063 / JCM 11548 / VA1)</name>
    <dbReference type="NCBI Taxonomy" id="410359"/>
    <lineage>
        <taxon>Archaea</taxon>
        <taxon>Thermoproteota</taxon>
        <taxon>Thermoprotei</taxon>
        <taxon>Thermoproteales</taxon>
        <taxon>Thermoproteaceae</taxon>
        <taxon>Pyrobaculum</taxon>
    </lineage>
</organism>
<dbReference type="SUPFAM" id="SSF53927">
    <property type="entry name" value="Cytidine deaminase-like"/>
    <property type="match status" value="1"/>
</dbReference>
<dbReference type="InterPro" id="IPR016193">
    <property type="entry name" value="Cytidine_deaminase-like"/>
</dbReference>
<dbReference type="Gene3D" id="3.10.20.10">
    <property type="match status" value="1"/>
</dbReference>
<dbReference type="Pfam" id="PF02634">
    <property type="entry name" value="FdhD-NarQ"/>
    <property type="match status" value="1"/>
</dbReference>
<dbReference type="GeneID" id="4909171"/>
<proteinExistence type="predicted"/>
<dbReference type="HOGENOM" id="CLU_056887_4_2_2"/>
<dbReference type="RefSeq" id="WP_011849084.1">
    <property type="nucleotide sequence ID" value="NC_009073.1"/>
</dbReference>
<dbReference type="InterPro" id="IPR003786">
    <property type="entry name" value="FdhD"/>
</dbReference>
<evidence type="ECO:0000313" key="3">
    <source>
        <dbReference type="EMBL" id="ABO07827.1"/>
    </source>
</evidence>
<dbReference type="PANTHER" id="PTHR30592:SF1">
    <property type="entry name" value="SULFUR CARRIER PROTEIN FDHD"/>
    <property type="match status" value="1"/>
</dbReference>
<accession>A3MT60</accession>
<dbReference type="GO" id="GO:0016783">
    <property type="term" value="F:sulfurtransferase activity"/>
    <property type="evidence" value="ECO:0007669"/>
    <property type="project" value="InterPro"/>
</dbReference>
<evidence type="ECO:0000313" key="4">
    <source>
        <dbReference type="Proteomes" id="UP000001431"/>
    </source>
</evidence>
<name>A3MT60_PYRCJ</name>
<dbReference type="Gene3D" id="3.40.140.10">
    <property type="entry name" value="Cytidine Deaminase, domain 2"/>
    <property type="match status" value="1"/>
</dbReference>
<reference evidence="3" key="1">
    <citation type="submission" date="2007-02" db="EMBL/GenBank/DDBJ databases">
        <title>Complete sequence of Pyrobaculum calidifontis JCM 11548.</title>
        <authorList>
            <consortium name="US DOE Joint Genome Institute"/>
            <person name="Copeland A."/>
            <person name="Lucas S."/>
            <person name="Lapidus A."/>
            <person name="Barry K."/>
            <person name="Glavina del Rio T."/>
            <person name="Dalin E."/>
            <person name="Tice H."/>
            <person name="Pitluck S."/>
            <person name="Chain P."/>
            <person name="Malfatti S."/>
            <person name="Shin M."/>
            <person name="Vergez L."/>
            <person name="Schmutz J."/>
            <person name="Larimer F."/>
            <person name="Land M."/>
            <person name="Hauser L."/>
            <person name="Kyrpides N."/>
            <person name="Mikhailova N."/>
            <person name="Cozen A.E."/>
            <person name="Fitz-Gibbon S.T."/>
            <person name="House C.H."/>
            <person name="Saltikov C."/>
            <person name="Lowe T.M."/>
            <person name="Richardson P."/>
        </authorList>
    </citation>
    <scope>NUCLEOTIDE SEQUENCE [LARGE SCALE GENOMIC DNA]</scope>
    <source>
        <strain evidence="3">JCM 11548</strain>
    </source>
</reference>
<keyword evidence="1" id="KW-0963">Cytoplasm</keyword>
<evidence type="ECO:0000256" key="1">
    <source>
        <dbReference type="ARBA" id="ARBA00022490"/>
    </source>
</evidence>
<evidence type="ECO:0000256" key="2">
    <source>
        <dbReference type="ARBA" id="ARBA00023150"/>
    </source>
</evidence>
<keyword evidence="4" id="KW-1185">Reference proteome</keyword>
<gene>
    <name evidence="3" type="ordered locus">Pcal_0392</name>
</gene>
<dbReference type="AlphaFoldDB" id="A3MT60"/>
<dbReference type="STRING" id="410359.Pcal_0392"/>
<dbReference type="eggNOG" id="arCOG04358">
    <property type="taxonomic scope" value="Archaea"/>
</dbReference>
<protein>
    <submittedName>
        <fullName evidence="3">Formate dehydrogenase delta subunit</fullName>
    </submittedName>
</protein>
<dbReference type="OrthoDB" id="57189at2157"/>
<sequence length="229" mass="24860">MWREVNGIKVAVDELYQVFVNGELVATAVASPQDLDELALGLLYADGYIDTVEEVSELRVEGRKIIARIRRRASPSFKAVEDCDVVKGGRREVRLVEARLDVEKLRALVAEFGKFTMPTAEPSLAMHTSALLDEKGWLVVHDVSRHSSMLKLVGKALKEGRRGPLVFTTGRASSDLVARGAAIGASIMVSIRGPLNSGVETACALGVTLVANVRGRGLTPLCNPWRLKI</sequence>
<dbReference type="PANTHER" id="PTHR30592">
    <property type="entry name" value="FORMATE DEHYDROGENASE"/>
    <property type="match status" value="1"/>
</dbReference>
<dbReference type="Proteomes" id="UP000001431">
    <property type="component" value="Chromosome"/>
</dbReference>
<dbReference type="GO" id="GO:0006777">
    <property type="term" value="P:Mo-molybdopterin cofactor biosynthetic process"/>
    <property type="evidence" value="ECO:0007669"/>
    <property type="project" value="UniProtKB-KW"/>
</dbReference>